<dbReference type="Pfam" id="PF13205">
    <property type="entry name" value="Big_5"/>
    <property type="match status" value="2"/>
</dbReference>
<evidence type="ECO:0000259" key="2">
    <source>
        <dbReference type="Pfam" id="PF13205"/>
    </source>
</evidence>
<organism evidence="3 4">
    <name type="scientific">Candidatus Lambdaproteobacteria bacterium RIFOXYD2_FULL_50_16</name>
    <dbReference type="NCBI Taxonomy" id="1817772"/>
    <lineage>
        <taxon>Bacteria</taxon>
        <taxon>Pseudomonadati</taxon>
        <taxon>Pseudomonadota</taxon>
        <taxon>Candidatus Lambdaproteobacteria</taxon>
    </lineage>
</organism>
<dbReference type="STRING" id="1817772.A2527_03845"/>
<sequence>MSALSLSLGLLGCAGDEDQSPMMVASQTSVKETYPEDGAASVPVTTSISVTFSDSMQQHSVTGKSSGNACGGAVQLSSNDFNTCVPFSSSVAVTENAKRFTLVPIEVLEKGLTYKIKVSLHAKSKDNYSLPSEWVTPRGFITESGAKDATSKPSVVGISPANNTTGVSPYAAIQLTFDQALDSSSLTYNSVADGGVCSGSVQVSADNFSKCLPHNGPPTSSNYKTWTLNLKSYLPYYSTIKVRVTTGVKASGVAMGAQYTSAGFGVSGWSFYDGGSANGLNYSSVQDATEPQVVIRNGVPVVAWSEGPAPTHLRVKVSNSSTSWYWADSVSLGINYNTAQSAIEPSMILYNNNVIVAWSESNGSIYQLRVSKWDGATWARIDGGGANGINFNTGENASTPFLVVHNSNLYVVWSEYNTSNVAYQIRLAQWDGANTWTFKDGASTVGLNNNTSLSAQTPVAASKDGVLYLAWSERNSSAKWQIRLAEWNGTSGVTFRDSGAANGVNLDVAQNAYTPAIIGSGKITLVWRETGVTTDLVQLGEYNSQTLTFSNLTGSSGLNANTNHFAQLPLLLSRGNELFVSWTEDNSSNIAQVRFISIGSGGTWIDQGGLNYNSTNPTIQVNATTDGTSIYLTWIELSGGFQQVRVAKLP</sequence>
<reference evidence="3 4" key="1">
    <citation type="journal article" date="2016" name="Nat. Commun.">
        <title>Thousands of microbial genomes shed light on interconnected biogeochemical processes in an aquifer system.</title>
        <authorList>
            <person name="Anantharaman K."/>
            <person name="Brown C.T."/>
            <person name="Hug L.A."/>
            <person name="Sharon I."/>
            <person name="Castelle C.J."/>
            <person name="Probst A.J."/>
            <person name="Thomas B.C."/>
            <person name="Singh A."/>
            <person name="Wilkins M.J."/>
            <person name="Karaoz U."/>
            <person name="Brodie E.L."/>
            <person name="Williams K.H."/>
            <person name="Hubbard S.S."/>
            <person name="Banfield J.F."/>
        </authorList>
    </citation>
    <scope>NUCLEOTIDE SEQUENCE [LARGE SCALE GENOMIC DNA]</scope>
</reference>
<protein>
    <recommendedName>
        <fullName evidence="2">SbsA Ig-like domain-containing protein</fullName>
    </recommendedName>
</protein>
<evidence type="ECO:0000313" key="4">
    <source>
        <dbReference type="Proteomes" id="UP000178449"/>
    </source>
</evidence>
<dbReference type="SUPFAM" id="SSF75005">
    <property type="entry name" value="Arabinanase/levansucrase/invertase"/>
    <property type="match status" value="1"/>
</dbReference>
<accession>A0A1F6GF45</accession>
<name>A0A1F6GF45_9PROT</name>
<proteinExistence type="predicted"/>
<gene>
    <name evidence="3" type="ORF">A2527_03845</name>
</gene>
<dbReference type="InterPro" id="IPR032812">
    <property type="entry name" value="SbsA_Ig"/>
</dbReference>
<evidence type="ECO:0000256" key="1">
    <source>
        <dbReference type="ARBA" id="ARBA00022729"/>
    </source>
</evidence>
<feature type="domain" description="SbsA Ig-like" evidence="2">
    <location>
        <begin position="28"/>
        <end position="127"/>
    </location>
</feature>
<dbReference type="InterPro" id="IPR023296">
    <property type="entry name" value="Glyco_hydro_beta-prop_sf"/>
</dbReference>
<keyword evidence="1" id="KW-0732">Signal</keyword>
<dbReference type="EMBL" id="MFNE01000010">
    <property type="protein sequence ID" value="OGG96698.1"/>
    <property type="molecule type" value="Genomic_DNA"/>
</dbReference>
<comment type="caution">
    <text evidence="3">The sequence shown here is derived from an EMBL/GenBank/DDBJ whole genome shotgun (WGS) entry which is preliminary data.</text>
</comment>
<dbReference type="AlphaFoldDB" id="A0A1F6GF45"/>
<feature type="domain" description="SbsA Ig-like" evidence="2">
    <location>
        <begin position="150"/>
        <end position="271"/>
    </location>
</feature>
<dbReference type="Proteomes" id="UP000178449">
    <property type="component" value="Unassembled WGS sequence"/>
</dbReference>
<evidence type="ECO:0000313" key="3">
    <source>
        <dbReference type="EMBL" id="OGG96698.1"/>
    </source>
</evidence>